<feature type="domain" description="O-antigen ligase-related" evidence="6">
    <location>
        <begin position="189"/>
        <end position="337"/>
    </location>
</feature>
<feature type="transmembrane region" description="Helical" evidence="5">
    <location>
        <begin position="382"/>
        <end position="400"/>
    </location>
</feature>
<name>A0A318T866_9HYPH</name>
<dbReference type="PANTHER" id="PTHR37422:SF17">
    <property type="entry name" value="O-ANTIGEN LIGASE"/>
    <property type="match status" value="1"/>
</dbReference>
<evidence type="ECO:0000256" key="5">
    <source>
        <dbReference type="SAM" id="Phobius"/>
    </source>
</evidence>
<dbReference type="InterPro" id="IPR051533">
    <property type="entry name" value="WaaL-like"/>
</dbReference>
<feature type="transmembrane region" description="Helical" evidence="5">
    <location>
        <begin position="38"/>
        <end position="55"/>
    </location>
</feature>
<reference evidence="7 8" key="1">
    <citation type="submission" date="2018-06" db="EMBL/GenBank/DDBJ databases">
        <title>Genomic Encyclopedia of Type Strains, Phase III (KMG-III): the genomes of soil and plant-associated and newly described type strains.</title>
        <authorList>
            <person name="Whitman W."/>
        </authorList>
    </citation>
    <scope>NUCLEOTIDE SEQUENCE [LARGE SCALE GENOMIC DNA]</scope>
    <source>
        <strain evidence="7 8">ORS 1419</strain>
    </source>
</reference>
<dbReference type="OrthoDB" id="4391260at2"/>
<evidence type="ECO:0000313" key="8">
    <source>
        <dbReference type="Proteomes" id="UP000247454"/>
    </source>
</evidence>
<feature type="transmembrane region" description="Helical" evidence="5">
    <location>
        <begin position="179"/>
        <end position="196"/>
    </location>
</feature>
<dbReference type="PANTHER" id="PTHR37422">
    <property type="entry name" value="TEICHURONIC ACID BIOSYNTHESIS PROTEIN TUAE"/>
    <property type="match status" value="1"/>
</dbReference>
<accession>A0A318T866</accession>
<dbReference type="AlphaFoldDB" id="A0A318T866"/>
<keyword evidence="8" id="KW-1185">Reference proteome</keyword>
<keyword evidence="3 5" id="KW-1133">Transmembrane helix</keyword>
<feature type="transmembrane region" description="Helical" evidence="5">
    <location>
        <begin position="62"/>
        <end position="81"/>
    </location>
</feature>
<dbReference type="EMBL" id="QJTF01000006">
    <property type="protein sequence ID" value="PYE88795.1"/>
    <property type="molecule type" value="Genomic_DNA"/>
</dbReference>
<feature type="transmembrane region" description="Helical" evidence="5">
    <location>
        <begin position="233"/>
        <end position="259"/>
    </location>
</feature>
<dbReference type="Proteomes" id="UP000247454">
    <property type="component" value="Unassembled WGS sequence"/>
</dbReference>
<feature type="transmembrane region" description="Helical" evidence="5">
    <location>
        <begin position="202"/>
        <end position="221"/>
    </location>
</feature>
<gene>
    <name evidence="7" type="ORF">C7477_106168</name>
</gene>
<feature type="transmembrane region" description="Helical" evidence="5">
    <location>
        <begin position="117"/>
        <end position="136"/>
    </location>
</feature>
<keyword evidence="4 5" id="KW-0472">Membrane</keyword>
<keyword evidence="2 5" id="KW-0812">Transmembrane</keyword>
<feature type="transmembrane region" description="Helical" evidence="5">
    <location>
        <begin position="328"/>
        <end position="348"/>
    </location>
</feature>
<dbReference type="Pfam" id="PF04932">
    <property type="entry name" value="Wzy_C"/>
    <property type="match status" value="1"/>
</dbReference>
<evidence type="ECO:0000259" key="6">
    <source>
        <dbReference type="Pfam" id="PF04932"/>
    </source>
</evidence>
<dbReference type="InterPro" id="IPR007016">
    <property type="entry name" value="O-antigen_ligase-rel_domated"/>
</dbReference>
<organism evidence="7 8">
    <name type="scientific">Phyllobacterium leguminum</name>
    <dbReference type="NCBI Taxonomy" id="314237"/>
    <lineage>
        <taxon>Bacteria</taxon>
        <taxon>Pseudomonadati</taxon>
        <taxon>Pseudomonadota</taxon>
        <taxon>Alphaproteobacteria</taxon>
        <taxon>Hyphomicrobiales</taxon>
        <taxon>Phyllobacteriaceae</taxon>
        <taxon>Phyllobacterium</taxon>
    </lineage>
</organism>
<comment type="subcellular location">
    <subcellularLocation>
        <location evidence="1">Membrane</location>
        <topology evidence="1">Multi-pass membrane protein</topology>
    </subcellularLocation>
</comment>
<proteinExistence type="predicted"/>
<feature type="transmembrane region" description="Helical" evidence="5">
    <location>
        <begin position="156"/>
        <end position="174"/>
    </location>
</feature>
<evidence type="ECO:0000313" key="7">
    <source>
        <dbReference type="EMBL" id="PYE88795.1"/>
    </source>
</evidence>
<comment type="caution">
    <text evidence="7">The sequence shown here is derived from an EMBL/GenBank/DDBJ whole genome shotgun (WGS) entry which is preliminary data.</text>
</comment>
<protein>
    <submittedName>
        <fullName evidence="7">Exopolysaccharide production protein ExoQ</fullName>
    </submittedName>
</protein>
<evidence type="ECO:0000256" key="3">
    <source>
        <dbReference type="ARBA" id="ARBA00022989"/>
    </source>
</evidence>
<sequence length="424" mass="46943">MRIAKSALIRPGQNTFYGAFAVAVSVFIFAYSAHFGQISVLVFYALWLPLILVDYRHVIGNYARFSWILTFGLFACLSFIWSDAPAVSLRAGIQYMTTIVCALIASRTIDARTLTSGISIGVGIVLIYSLVFGQYHYDPLDGSYSFIGTFSSKNQLGFFASLGVYFVFASFFILPTGKLWRCIAIPLGALSAYSLLASSSATSIIATAATLMIVTTLSVVLKFSPRNRRSFFLIGLVVAVIIAVVALNTGAVDLILGAFGKDTTLTGRTYLWDQGLRAAHESPVIGVGYYAYWVQGFSEAERLWEEFYIDSRSGFHFHNTYIEALVELGYIGLILIILLMAQILFGYLRRLLTESRAPQAHLMFGITLMLLIRSFFELDFMTPYSVGAFLLYYSAGILAIPQRGASSLMVQPWQWEKTRPEGTA</sequence>
<evidence type="ECO:0000256" key="1">
    <source>
        <dbReference type="ARBA" id="ARBA00004141"/>
    </source>
</evidence>
<feature type="transmembrane region" description="Helical" evidence="5">
    <location>
        <begin position="87"/>
        <end position="105"/>
    </location>
</feature>
<dbReference type="GO" id="GO:0016020">
    <property type="term" value="C:membrane"/>
    <property type="evidence" value="ECO:0007669"/>
    <property type="project" value="UniProtKB-SubCell"/>
</dbReference>
<feature type="transmembrane region" description="Helical" evidence="5">
    <location>
        <begin position="12"/>
        <end position="32"/>
    </location>
</feature>
<dbReference type="RefSeq" id="WP_110750587.1">
    <property type="nucleotide sequence ID" value="NZ_QJTF01000006.1"/>
</dbReference>
<evidence type="ECO:0000256" key="2">
    <source>
        <dbReference type="ARBA" id="ARBA00022692"/>
    </source>
</evidence>
<evidence type="ECO:0000256" key="4">
    <source>
        <dbReference type="ARBA" id="ARBA00023136"/>
    </source>
</evidence>
<feature type="transmembrane region" description="Helical" evidence="5">
    <location>
        <begin position="360"/>
        <end position="376"/>
    </location>
</feature>